<dbReference type="PROSITE" id="PS50893">
    <property type="entry name" value="ABC_TRANSPORTER_2"/>
    <property type="match status" value="1"/>
</dbReference>
<comment type="caution">
    <text evidence="6">The sequence shown here is derived from an EMBL/GenBank/DDBJ whole genome shotgun (WGS) entry which is preliminary data.</text>
</comment>
<name>A0A2N7PK23_9BACT</name>
<evidence type="ECO:0000313" key="7">
    <source>
        <dbReference type="Proteomes" id="UP000235731"/>
    </source>
</evidence>
<dbReference type="GO" id="GO:0005524">
    <property type="term" value="F:ATP binding"/>
    <property type="evidence" value="ECO:0007669"/>
    <property type="project" value="UniProtKB-KW"/>
</dbReference>
<dbReference type="CDD" id="cd03255">
    <property type="entry name" value="ABC_MJ0796_LolCDE_FtsE"/>
    <property type="match status" value="1"/>
</dbReference>
<dbReference type="InterPro" id="IPR015854">
    <property type="entry name" value="ABC_transpr_LolD-like"/>
</dbReference>
<dbReference type="FunFam" id="3.40.50.300:FF:000032">
    <property type="entry name" value="Export ABC transporter ATP-binding protein"/>
    <property type="match status" value="1"/>
</dbReference>
<sequence length="226" mass="25737">MFVELKNIKKVFFNGDKPIEILKGVELKVEKGEKIAIVGPSGSGKTTLLNIIGTIDKPTTGEIFFNGVGIDYQDDEKLSFFRRKKIGFVFQFYHLLPELNVFENLIIPGLIEGLSWMEIERTAKELLEKLRLIPKKDARVYTLSGGERQKLAIGRALFLKPELLLADEPTGNLDPESAKEIINLFIELNQELKITLILVTHNMEIAKKMDKVYLLKEGFLVEYNKL</sequence>
<dbReference type="Gene3D" id="3.40.50.300">
    <property type="entry name" value="P-loop containing nucleotide triphosphate hydrolases"/>
    <property type="match status" value="1"/>
</dbReference>
<dbReference type="SMART" id="SM00382">
    <property type="entry name" value="AAA"/>
    <property type="match status" value="1"/>
</dbReference>
<dbReference type="PROSITE" id="PS00211">
    <property type="entry name" value="ABC_TRANSPORTER_1"/>
    <property type="match status" value="1"/>
</dbReference>
<feature type="domain" description="ABC transporter" evidence="5">
    <location>
        <begin position="3"/>
        <end position="226"/>
    </location>
</feature>
<keyword evidence="1" id="KW-0813">Transport</keyword>
<dbReference type="InterPro" id="IPR017871">
    <property type="entry name" value="ABC_transporter-like_CS"/>
</dbReference>
<dbReference type="Proteomes" id="UP000235731">
    <property type="component" value="Unassembled WGS sequence"/>
</dbReference>
<dbReference type="SUPFAM" id="SSF52540">
    <property type="entry name" value="P-loop containing nucleoside triphosphate hydrolases"/>
    <property type="match status" value="1"/>
</dbReference>
<proteinExistence type="inferred from homology"/>
<accession>A0A2N7PK23</accession>
<evidence type="ECO:0000256" key="4">
    <source>
        <dbReference type="ARBA" id="ARBA00038388"/>
    </source>
</evidence>
<dbReference type="InterPro" id="IPR003593">
    <property type="entry name" value="AAA+_ATPase"/>
</dbReference>
<evidence type="ECO:0000256" key="3">
    <source>
        <dbReference type="ARBA" id="ARBA00022840"/>
    </source>
</evidence>
<dbReference type="GO" id="GO:0016887">
    <property type="term" value="F:ATP hydrolysis activity"/>
    <property type="evidence" value="ECO:0007669"/>
    <property type="project" value="InterPro"/>
</dbReference>
<evidence type="ECO:0000256" key="2">
    <source>
        <dbReference type="ARBA" id="ARBA00022741"/>
    </source>
</evidence>
<reference evidence="6 7" key="1">
    <citation type="submission" date="2018-01" db="EMBL/GenBank/DDBJ databases">
        <title>Metagenomic assembled genomes from two thermal pools in the Uzon Caldera, Kamchatka, Russia.</title>
        <authorList>
            <person name="Wilkins L."/>
            <person name="Ettinger C."/>
        </authorList>
    </citation>
    <scope>NUCLEOTIDE SEQUENCE [LARGE SCALE GENOMIC DNA]</scope>
    <source>
        <strain evidence="6">ZAV-15</strain>
    </source>
</reference>
<dbReference type="Pfam" id="PF00005">
    <property type="entry name" value="ABC_tran"/>
    <property type="match status" value="1"/>
</dbReference>
<evidence type="ECO:0000313" key="6">
    <source>
        <dbReference type="EMBL" id="PMP63354.1"/>
    </source>
</evidence>
<gene>
    <name evidence="6" type="ORF">C0197_02745</name>
</gene>
<keyword evidence="3" id="KW-0067">ATP-binding</keyword>
<keyword evidence="2" id="KW-0547">Nucleotide-binding</keyword>
<organism evidence="6 7">
    <name type="scientific">Caldimicrobium thiodismutans</name>
    <dbReference type="NCBI Taxonomy" id="1653476"/>
    <lineage>
        <taxon>Bacteria</taxon>
        <taxon>Pseudomonadati</taxon>
        <taxon>Thermodesulfobacteriota</taxon>
        <taxon>Thermodesulfobacteria</taxon>
        <taxon>Thermodesulfobacteriales</taxon>
        <taxon>Thermodesulfobacteriaceae</taxon>
        <taxon>Caldimicrobium</taxon>
    </lineage>
</organism>
<dbReference type="GO" id="GO:0005886">
    <property type="term" value="C:plasma membrane"/>
    <property type="evidence" value="ECO:0007669"/>
    <property type="project" value="TreeGrafter"/>
</dbReference>
<dbReference type="PANTHER" id="PTHR24220:SF689">
    <property type="entry name" value="LIPOPROTEIN-RELEASING SYSTEM ATP-BINDING PROTEIN LOLD"/>
    <property type="match status" value="1"/>
</dbReference>
<dbReference type="GO" id="GO:0022857">
    <property type="term" value="F:transmembrane transporter activity"/>
    <property type="evidence" value="ECO:0007669"/>
    <property type="project" value="TreeGrafter"/>
</dbReference>
<dbReference type="PANTHER" id="PTHR24220">
    <property type="entry name" value="IMPORT ATP-BINDING PROTEIN"/>
    <property type="match status" value="1"/>
</dbReference>
<evidence type="ECO:0000256" key="1">
    <source>
        <dbReference type="ARBA" id="ARBA00022448"/>
    </source>
</evidence>
<dbReference type="EMBL" id="PNIE01000038">
    <property type="protein sequence ID" value="PMP63354.1"/>
    <property type="molecule type" value="Genomic_DNA"/>
</dbReference>
<evidence type="ECO:0000259" key="5">
    <source>
        <dbReference type="PROSITE" id="PS50893"/>
    </source>
</evidence>
<dbReference type="InterPro" id="IPR017911">
    <property type="entry name" value="MacB-like_ATP-bd"/>
</dbReference>
<dbReference type="InterPro" id="IPR003439">
    <property type="entry name" value="ABC_transporter-like_ATP-bd"/>
</dbReference>
<dbReference type="AlphaFoldDB" id="A0A2N7PK23"/>
<protein>
    <recommendedName>
        <fullName evidence="5">ABC transporter domain-containing protein</fullName>
    </recommendedName>
</protein>
<dbReference type="GO" id="GO:0098796">
    <property type="term" value="C:membrane protein complex"/>
    <property type="evidence" value="ECO:0007669"/>
    <property type="project" value="UniProtKB-ARBA"/>
</dbReference>
<comment type="similarity">
    <text evidence="4">Belongs to the ABC transporter superfamily. Macrolide exporter (TC 3.A.1.122) family.</text>
</comment>
<dbReference type="InterPro" id="IPR027417">
    <property type="entry name" value="P-loop_NTPase"/>
</dbReference>